<keyword evidence="2" id="KW-0808">Transferase</keyword>
<dbReference type="EMBL" id="CP073346">
    <property type="protein sequence ID" value="UTW06545.1"/>
    <property type="molecule type" value="Genomic_DNA"/>
</dbReference>
<evidence type="ECO:0000313" key="2">
    <source>
        <dbReference type="EMBL" id="UTW06545.1"/>
    </source>
</evidence>
<dbReference type="Gene3D" id="3.60.40.10">
    <property type="entry name" value="PPM-type phosphatase domain"/>
    <property type="match status" value="1"/>
</dbReference>
<reference evidence="2" key="1">
    <citation type="submission" date="2021-04" db="EMBL/GenBank/DDBJ databases">
        <title>Oceanospirillales bacteria with DddD are important DMSP degraders in coastal seawater.</title>
        <authorList>
            <person name="Liu J."/>
        </authorList>
    </citation>
    <scope>NUCLEOTIDE SEQUENCE</scope>
    <source>
        <strain evidence="2">D13-4</strain>
    </source>
</reference>
<evidence type="ECO:0000313" key="3">
    <source>
        <dbReference type="Proteomes" id="UP001059672"/>
    </source>
</evidence>
<keyword evidence="1" id="KW-0472">Membrane</keyword>
<dbReference type="GO" id="GO:0016301">
    <property type="term" value="F:kinase activity"/>
    <property type="evidence" value="ECO:0007669"/>
    <property type="project" value="UniProtKB-KW"/>
</dbReference>
<dbReference type="InterPro" id="IPR011009">
    <property type="entry name" value="Kinase-like_dom_sf"/>
</dbReference>
<name>A0ABY5H5E8_9PSED</name>
<accession>A0ABY5H5E8</accession>
<dbReference type="Gene3D" id="1.10.510.10">
    <property type="entry name" value="Transferase(Phosphotransferase) domain 1"/>
    <property type="match status" value="1"/>
</dbReference>
<gene>
    <name evidence="2" type="ORF">KDW96_15365</name>
</gene>
<keyword evidence="1" id="KW-0812">Transmembrane</keyword>
<organism evidence="2 3">
    <name type="scientific">Pseudomonas benzenivorans</name>
    <dbReference type="NCBI Taxonomy" id="556533"/>
    <lineage>
        <taxon>Bacteria</taxon>
        <taxon>Pseudomonadati</taxon>
        <taxon>Pseudomonadota</taxon>
        <taxon>Gammaproteobacteria</taxon>
        <taxon>Pseudomonadales</taxon>
        <taxon>Pseudomonadaceae</taxon>
        <taxon>Pseudomonas</taxon>
    </lineage>
</organism>
<keyword evidence="2" id="KW-0418">Kinase</keyword>
<proteinExistence type="predicted"/>
<keyword evidence="1" id="KW-1133">Transmembrane helix</keyword>
<dbReference type="Proteomes" id="UP001059672">
    <property type="component" value="Chromosome"/>
</dbReference>
<sequence>MSIERLDHPVASLVHGPGIDLPGQAARVRAMWLDGREGRAPVLLVALLWARECAEVVQSLEHYLDALFADFRCTPQGWSEAQAARQVLAALNQQLFRRQRSGQRIPQLNAGVLLLQAGDAHFLQAGAIGLLRDQDGVLHSLVGRDGLQLGAQAELALVQHRLPLSPGQVLLLAPQPLLAVGDLQGFRDGCVALSGEGLAALLAPWLGAPGAAMCLLSGAVDNSAPATVREQWPAVPATVGMRLDGWTLLEACPYGPPGRLYRAREDGGREGLLWLAEQAADEAFWQREWALRRSPVVSLPQVLSPHQPRRHAFLLLEAPPADVQSLSDWSAAHGSPEATALLVLLDQLIAAVRALQRRGMQGLWLDPRCILVNPQGQLLLLPEQAALLPGVPRQRLPVEAIPLAPELRGSGAVDGRADQFALAALVYWLLGGRWPEVACAGTGESTRYVPLASFMAGLPAGWDGVLARALAPQPAARFTALSEWRQALHQPLGLKPVARAQAPRQAWRLALVGALLLQVGLGLWFSLLGGP</sequence>
<dbReference type="InterPro" id="IPR036457">
    <property type="entry name" value="PPM-type-like_dom_sf"/>
</dbReference>
<dbReference type="RefSeq" id="WP_255837108.1">
    <property type="nucleotide sequence ID" value="NZ_CP073346.1"/>
</dbReference>
<keyword evidence="3" id="KW-1185">Reference proteome</keyword>
<dbReference type="SUPFAM" id="SSF56112">
    <property type="entry name" value="Protein kinase-like (PK-like)"/>
    <property type="match status" value="1"/>
</dbReference>
<protein>
    <submittedName>
        <fullName evidence="2">Protein kinase</fullName>
    </submittedName>
</protein>
<feature type="transmembrane region" description="Helical" evidence="1">
    <location>
        <begin position="506"/>
        <end position="528"/>
    </location>
</feature>
<evidence type="ECO:0000256" key="1">
    <source>
        <dbReference type="SAM" id="Phobius"/>
    </source>
</evidence>